<dbReference type="OrthoDB" id="411823at2759"/>
<organism evidence="1 2">
    <name type="scientific">Arctia plantaginis</name>
    <name type="common">Wood tiger moth</name>
    <name type="synonym">Phalaena plantaginis</name>
    <dbReference type="NCBI Taxonomy" id="874455"/>
    <lineage>
        <taxon>Eukaryota</taxon>
        <taxon>Metazoa</taxon>
        <taxon>Ecdysozoa</taxon>
        <taxon>Arthropoda</taxon>
        <taxon>Hexapoda</taxon>
        <taxon>Insecta</taxon>
        <taxon>Pterygota</taxon>
        <taxon>Neoptera</taxon>
        <taxon>Endopterygota</taxon>
        <taxon>Lepidoptera</taxon>
        <taxon>Glossata</taxon>
        <taxon>Ditrysia</taxon>
        <taxon>Noctuoidea</taxon>
        <taxon>Erebidae</taxon>
        <taxon>Arctiinae</taxon>
        <taxon>Arctia</taxon>
    </lineage>
</organism>
<dbReference type="EMBL" id="CADEBC010000159">
    <property type="protein sequence ID" value="CAB3224627.1"/>
    <property type="molecule type" value="Genomic_DNA"/>
</dbReference>
<name>A0A8S0YYM1_ARCPL</name>
<comment type="caution">
    <text evidence="1">The sequence shown here is derived from an EMBL/GenBank/DDBJ whole genome shotgun (WGS) entry which is preliminary data.</text>
</comment>
<gene>
    <name evidence="1" type="ORF">APLA_LOCUS2107</name>
</gene>
<dbReference type="AlphaFoldDB" id="A0A8S0YYM1"/>
<evidence type="ECO:0000313" key="1">
    <source>
        <dbReference type="EMBL" id="CAB3224627.1"/>
    </source>
</evidence>
<reference evidence="1 2" key="1">
    <citation type="submission" date="2020-04" db="EMBL/GenBank/DDBJ databases">
        <authorList>
            <person name="Wallbank WR R."/>
            <person name="Pardo Diaz C."/>
            <person name="Kozak K."/>
            <person name="Martin S."/>
            <person name="Jiggins C."/>
            <person name="Moest M."/>
            <person name="Warren A I."/>
            <person name="Byers J.R.P. K."/>
            <person name="Montejo-Kovacevich G."/>
            <person name="Yen C E."/>
        </authorList>
    </citation>
    <scope>NUCLEOTIDE SEQUENCE [LARGE SCALE GENOMIC DNA]</scope>
</reference>
<dbReference type="Proteomes" id="UP000494106">
    <property type="component" value="Unassembled WGS sequence"/>
</dbReference>
<accession>A0A8S0YYM1</accession>
<evidence type="ECO:0000313" key="2">
    <source>
        <dbReference type="Proteomes" id="UP000494106"/>
    </source>
</evidence>
<keyword evidence="2" id="KW-1185">Reference proteome</keyword>
<protein>
    <submittedName>
        <fullName evidence="1">Uncharacterized protein</fullName>
    </submittedName>
</protein>
<sequence>MTHYLRRPHPSLITSSDYELLEDMEPGTIALHRVVGPQVYTDGSKMGGESRSSANLVGRRQGDRILHIFPRLLVHSIPGRAICPAPGHHPGGGERRASD</sequence>
<proteinExistence type="predicted"/>